<protein>
    <submittedName>
        <fullName evidence="2">Uncharacterized protein</fullName>
    </submittedName>
</protein>
<accession>A0ABQ3NU47</accession>
<name>A0ABQ3NU47_STRVG</name>
<feature type="region of interest" description="Disordered" evidence="1">
    <location>
        <begin position="35"/>
        <end position="59"/>
    </location>
</feature>
<comment type="caution">
    <text evidence="2">The sequence shown here is derived from an EMBL/GenBank/DDBJ whole genome shotgun (WGS) entry which is preliminary data.</text>
</comment>
<organism evidence="2 3">
    <name type="scientific">Streptomyces virginiae</name>
    <name type="common">Streptomyces cinnamonensis</name>
    <dbReference type="NCBI Taxonomy" id="1961"/>
    <lineage>
        <taxon>Bacteria</taxon>
        <taxon>Bacillati</taxon>
        <taxon>Actinomycetota</taxon>
        <taxon>Actinomycetes</taxon>
        <taxon>Kitasatosporales</taxon>
        <taxon>Streptomycetaceae</taxon>
        <taxon>Streptomyces</taxon>
    </lineage>
</organism>
<dbReference type="Proteomes" id="UP000660554">
    <property type="component" value="Unassembled WGS sequence"/>
</dbReference>
<proteinExistence type="predicted"/>
<evidence type="ECO:0000256" key="1">
    <source>
        <dbReference type="SAM" id="MobiDB-lite"/>
    </source>
</evidence>
<reference evidence="3" key="1">
    <citation type="submission" date="2020-09" db="EMBL/GenBank/DDBJ databases">
        <title>Whole genome shotgun sequence of Streptomyces cinnamonensis NBRC 15873.</title>
        <authorList>
            <person name="Komaki H."/>
            <person name="Tamura T."/>
        </authorList>
    </citation>
    <scope>NUCLEOTIDE SEQUENCE [LARGE SCALE GENOMIC DNA]</scope>
    <source>
        <strain evidence="3">NBRC 15873</strain>
    </source>
</reference>
<gene>
    <name evidence="2" type="ORF">Scinn_57520</name>
</gene>
<keyword evidence="3" id="KW-1185">Reference proteome</keyword>
<sequence>MTARAASWIRSTALRRAISPGSSYSSRNCAASRTAPAFKASNVRPPGGLLPVTPRTLPA</sequence>
<evidence type="ECO:0000313" key="2">
    <source>
        <dbReference type="EMBL" id="GHI16289.1"/>
    </source>
</evidence>
<dbReference type="EMBL" id="BNDV01000016">
    <property type="protein sequence ID" value="GHI16289.1"/>
    <property type="molecule type" value="Genomic_DNA"/>
</dbReference>
<evidence type="ECO:0000313" key="3">
    <source>
        <dbReference type="Proteomes" id="UP000660554"/>
    </source>
</evidence>